<dbReference type="NCBIfam" id="NF001862">
    <property type="entry name" value="PRK00601.1"/>
    <property type="match status" value="1"/>
</dbReference>
<gene>
    <name evidence="7" type="ORF">GBA63_03220</name>
</gene>
<evidence type="ECO:0000313" key="8">
    <source>
        <dbReference type="Proteomes" id="UP000501452"/>
    </source>
</evidence>
<dbReference type="GO" id="GO:0000287">
    <property type="term" value="F:magnesium ion binding"/>
    <property type="evidence" value="ECO:0007669"/>
    <property type="project" value="InterPro"/>
</dbReference>
<evidence type="ECO:0000313" key="7">
    <source>
        <dbReference type="EMBL" id="QIN81756.1"/>
    </source>
</evidence>
<dbReference type="RefSeq" id="WP_166173448.1">
    <property type="nucleotide sequence ID" value="NZ_CP045119.1"/>
</dbReference>
<dbReference type="SUPFAM" id="SSF51283">
    <property type="entry name" value="dUTPase-like"/>
    <property type="match status" value="1"/>
</dbReference>
<dbReference type="KEGG" id="rub:GBA63_03220"/>
<dbReference type="Proteomes" id="UP000501452">
    <property type="component" value="Chromosome"/>
</dbReference>
<dbReference type="InterPro" id="IPR029054">
    <property type="entry name" value="dUTPase-like"/>
</dbReference>
<evidence type="ECO:0000256" key="2">
    <source>
        <dbReference type="ARBA" id="ARBA00012379"/>
    </source>
</evidence>
<protein>
    <recommendedName>
        <fullName evidence="2">dUTP diphosphatase</fullName>
        <ecNumber evidence="2">3.6.1.23</ecNumber>
    </recommendedName>
</protein>
<sequence>MSPERTLRVAFRRLLPEAGAPERAHAGDAGYDLRSVEGAQLRPGGRALVGTGISIAIPEGYAGLVLPRSGLAVKHGISLVNAPGLIDSGYRGEILVPLINHDRGKAFRVEPGMRIAQLVLVRAAGATFEEVEFLEAGTDGRGRAASDLRGVAISFRPGLGGTPCF</sequence>
<evidence type="ECO:0000256" key="3">
    <source>
        <dbReference type="ARBA" id="ARBA00022801"/>
    </source>
</evidence>
<evidence type="ECO:0000259" key="6">
    <source>
        <dbReference type="Pfam" id="PF00692"/>
    </source>
</evidence>
<comment type="catalytic activity">
    <reaction evidence="5">
        <text>dUTP + H2O = dUMP + diphosphate + H(+)</text>
        <dbReference type="Rhea" id="RHEA:10248"/>
        <dbReference type="ChEBI" id="CHEBI:15377"/>
        <dbReference type="ChEBI" id="CHEBI:15378"/>
        <dbReference type="ChEBI" id="CHEBI:33019"/>
        <dbReference type="ChEBI" id="CHEBI:61555"/>
        <dbReference type="ChEBI" id="CHEBI:246422"/>
        <dbReference type="EC" id="3.6.1.23"/>
    </reaction>
</comment>
<dbReference type="NCBIfam" id="TIGR00576">
    <property type="entry name" value="dut"/>
    <property type="match status" value="1"/>
</dbReference>
<accession>A0A6G8Q5L2</accession>
<keyword evidence="3 7" id="KW-0378">Hydrolase</keyword>
<dbReference type="GO" id="GO:0006226">
    <property type="term" value="P:dUMP biosynthetic process"/>
    <property type="evidence" value="ECO:0007669"/>
    <property type="project" value="InterPro"/>
</dbReference>
<dbReference type="PANTHER" id="PTHR11241">
    <property type="entry name" value="DEOXYURIDINE 5'-TRIPHOSPHATE NUCLEOTIDOHYDROLASE"/>
    <property type="match status" value="1"/>
</dbReference>
<dbReference type="CDD" id="cd07557">
    <property type="entry name" value="trimeric_dUTPase"/>
    <property type="match status" value="1"/>
</dbReference>
<comment type="similarity">
    <text evidence="1">Belongs to the dUTPase family.</text>
</comment>
<dbReference type="InterPro" id="IPR036157">
    <property type="entry name" value="dUTPase-like_sf"/>
</dbReference>
<dbReference type="InterPro" id="IPR033704">
    <property type="entry name" value="dUTPase_trimeric"/>
</dbReference>
<dbReference type="GO" id="GO:0004170">
    <property type="term" value="F:dUTP diphosphatase activity"/>
    <property type="evidence" value="ECO:0007669"/>
    <property type="project" value="UniProtKB-EC"/>
</dbReference>
<evidence type="ECO:0000256" key="1">
    <source>
        <dbReference type="ARBA" id="ARBA00006581"/>
    </source>
</evidence>
<feature type="domain" description="dUTPase-like" evidence="6">
    <location>
        <begin position="19"/>
        <end position="141"/>
    </location>
</feature>
<organism evidence="7 8">
    <name type="scientific">Rubrobacter tropicus</name>
    <dbReference type="NCBI Taxonomy" id="2653851"/>
    <lineage>
        <taxon>Bacteria</taxon>
        <taxon>Bacillati</taxon>
        <taxon>Actinomycetota</taxon>
        <taxon>Rubrobacteria</taxon>
        <taxon>Rubrobacterales</taxon>
        <taxon>Rubrobacteraceae</taxon>
        <taxon>Rubrobacter</taxon>
    </lineage>
</organism>
<dbReference type="Gene3D" id="2.70.40.10">
    <property type="match status" value="1"/>
</dbReference>
<dbReference type="Pfam" id="PF00692">
    <property type="entry name" value="dUTPase"/>
    <property type="match status" value="1"/>
</dbReference>
<dbReference type="AlphaFoldDB" id="A0A6G8Q5L2"/>
<dbReference type="InterPro" id="IPR008181">
    <property type="entry name" value="dUTPase"/>
</dbReference>
<dbReference type="EMBL" id="CP045119">
    <property type="protein sequence ID" value="QIN81756.1"/>
    <property type="molecule type" value="Genomic_DNA"/>
</dbReference>
<dbReference type="PANTHER" id="PTHR11241:SF0">
    <property type="entry name" value="DEOXYURIDINE 5'-TRIPHOSPHATE NUCLEOTIDOHYDROLASE"/>
    <property type="match status" value="1"/>
</dbReference>
<proteinExistence type="inferred from homology"/>
<keyword evidence="8" id="KW-1185">Reference proteome</keyword>
<evidence type="ECO:0000256" key="4">
    <source>
        <dbReference type="ARBA" id="ARBA00023080"/>
    </source>
</evidence>
<evidence type="ECO:0000256" key="5">
    <source>
        <dbReference type="ARBA" id="ARBA00047686"/>
    </source>
</evidence>
<name>A0A6G8Q5L2_9ACTN</name>
<keyword evidence="4" id="KW-0546">Nucleotide metabolism</keyword>
<reference evidence="7 8" key="1">
    <citation type="submission" date="2019-10" db="EMBL/GenBank/DDBJ databases">
        <title>Rubrobacter sp nov SCSIO 52090 isolated from a deep-sea sediment in the South China Sea.</title>
        <authorList>
            <person name="Chen R.W."/>
        </authorList>
    </citation>
    <scope>NUCLEOTIDE SEQUENCE [LARGE SCALE GENOMIC DNA]</scope>
    <source>
        <strain evidence="7 8">SCSIO 52909</strain>
    </source>
</reference>
<dbReference type="EC" id="3.6.1.23" evidence="2"/>
<dbReference type="GO" id="GO:0046081">
    <property type="term" value="P:dUTP catabolic process"/>
    <property type="evidence" value="ECO:0007669"/>
    <property type="project" value="InterPro"/>
</dbReference>